<name>A0A368VB75_9BACT</name>
<evidence type="ECO:0000259" key="1">
    <source>
        <dbReference type="Pfam" id="PF12728"/>
    </source>
</evidence>
<dbReference type="InterPro" id="IPR009061">
    <property type="entry name" value="DNA-bd_dom_put_sf"/>
</dbReference>
<keyword evidence="3" id="KW-1185">Reference proteome</keyword>
<organism evidence="2 3">
    <name type="scientific">Marinilabilia salmonicolor</name>
    <dbReference type="NCBI Taxonomy" id="989"/>
    <lineage>
        <taxon>Bacteria</taxon>
        <taxon>Pseudomonadati</taxon>
        <taxon>Bacteroidota</taxon>
        <taxon>Bacteroidia</taxon>
        <taxon>Marinilabiliales</taxon>
        <taxon>Marinilabiliaceae</taxon>
        <taxon>Marinilabilia</taxon>
    </lineage>
</organism>
<evidence type="ECO:0000313" key="3">
    <source>
        <dbReference type="Proteomes" id="UP000252733"/>
    </source>
</evidence>
<gene>
    <name evidence="2" type="ORF">DFO77_104124</name>
</gene>
<dbReference type="Proteomes" id="UP000252733">
    <property type="component" value="Unassembled WGS sequence"/>
</dbReference>
<dbReference type="InterPro" id="IPR010093">
    <property type="entry name" value="SinI_DNA-bd"/>
</dbReference>
<accession>A0A368VB75</accession>
<comment type="caution">
    <text evidence="2">The sequence shown here is derived from an EMBL/GenBank/DDBJ whole genome shotgun (WGS) entry which is preliminary data.</text>
</comment>
<dbReference type="AlphaFoldDB" id="A0A368VB75"/>
<dbReference type="RefSeq" id="WP_114436548.1">
    <property type="nucleotide sequence ID" value="NZ_QPIZ01000004.1"/>
</dbReference>
<reference evidence="2 3" key="1">
    <citation type="submission" date="2018-07" db="EMBL/GenBank/DDBJ databases">
        <title>Freshwater and sediment microbial communities from various areas in North America, analyzing microbe dynamics in response to fracking.</title>
        <authorList>
            <person name="Lamendella R."/>
        </authorList>
    </citation>
    <scope>NUCLEOTIDE SEQUENCE [LARGE SCALE GENOMIC DNA]</scope>
    <source>
        <strain evidence="2 3">160A</strain>
    </source>
</reference>
<sequence>MSKTVVIVDEHLFNKLLGKLDHLNEKIDSINVAKNDGFKDKWYVTEEVCKLLNVSRRTLQNMRDNQTIKFRKAGRKIYYKARDIEEYLESISCRTVDEAV</sequence>
<dbReference type="GO" id="GO:0003677">
    <property type="term" value="F:DNA binding"/>
    <property type="evidence" value="ECO:0007669"/>
    <property type="project" value="InterPro"/>
</dbReference>
<dbReference type="SUPFAM" id="SSF46955">
    <property type="entry name" value="Putative DNA-binding domain"/>
    <property type="match status" value="1"/>
</dbReference>
<dbReference type="PANTHER" id="PTHR34585">
    <property type="match status" value="1"/>
</dbReference>
<feature type="domain" description="Helix-turn-helix" evidence="1">
    <location>
        <begin position="42"/>
        <end position="90"/>
    </location>
</feature>
<evidence type="ECO:0000313" key="2">
    <source>
        <dbReference type="EMBL" id="RCW38366.1"/>
    </source>
</evidence>
<protein>
    <submittedName>
        <fullName evidence="2">Excisionase family DNA binding protein</fullName>
    </submittedName>
</protein>
<dbReference type="Pfam" id="PF12728">
    <property type="entry name" value="HTH_17"/>
    <property type="match status" value="1"/>
</dbReference>
<dbReference type="InterPro" id="IPR041657">
    <property type="entry name" value="HTH_17"/>
</dbReference>
<dbReference type="EMBL" id="QPIZ01000004">
    <property type="protein sequence ID" value="RCW38366.1"/>
    <property type="molecule type" value="Genomic_DNA"/>
</dbReference>
<dbReference type="NCBIfam" id="TIGR01764">
    <property type="entry name" value="excise"/>
    <property type="match status" value="1"/>
</dbReference>
<proteinExistence type="predicted"/>
<dbReference type="PANTHER" id="PTHR34585:SF22">
    <property type="entry name" value="HELIX-TURN-HELIX DOMAIN-CONTAINING PROTEIN"/>
    <property type="match status" value="1"/>
</dbReference>